<feature type="domain" description="DUS-like FMN-binding" evidence="14">
    <location>
        <begin position="15"/>
        <end position="302"/>
    </location>
</feature>
<comment type="catalytic activity">
    <reaction evidence="10">
        <text>a 5,6-dihydrouridine in tRNA + NAD(+) = a uridine in tRNA + NADH + H(+)</text>
        <dbReference type="Rhea" id="RHEA:54452"/>
        <dbReference type="Rhea" id="RHEA-COMP:13339"/>
        <dbReference type="Rhea" id="RHEA-COMP:13887"/>
        <dbReference type="ChEBI" id="CHEBI:15378"/>
        <dbReference type="ChEBI" id="CHEBI:57540"/>
        <dbReference type="ChEBI" id="CHEBI:57945"/>
        <dbReference type="ChEBI" id="CHEBI:65315"/>
        <dbReference type="ChEBI" id="CHEBI:74443"/>
    </reaction>
</comment>
<dbReference type="EMBL" id="PEYO01000002">
    <property type="protein sequence ID" value="PIU03986.1"/>
    <property type="molecule type" value="Genomic_DNA"/>
</dbReference>
<dbReference type="InterPro" id="IPR013785">
    <property type="entry name" value="Aldolase_TIM"/>
</dbReference>
<feature type="active site" description="Proton donor" evidence="12">
    <location>
        <position position="102"/>
    </location>
</feature>
<proteinExistence type="inferred from homology"/>
<keyword evidence="7" id="KW-0694">RNA-binding</keyword>
<evidence type="ECO:0000256" key="7">
    <source>
        <dbReference type="ARBA" id="ARBA00022884"/>
    </source>
</evidence>
<dbReference type="GO" id="GO:0050660">
    <property type="term" value="F:flavin adenine dinucleotide binding"/>
    <property type="evidence" value="ECO:0007669"/>
    <property type="project" value="InterPro"/>
</dbReference>
<keyword evidence="3 11" id="KW-0285">Flavoprotein</keyword>
<organism evidence="15 16">
    <name type="scientific">Candidatus Shapirobacteria bacterium CG08_land_8_20_14_0_20_39_18</name>
    <dbReference type="NCBI Taxonomy" id="1974883"/>
    <lineage>
        <taxon>Bacteria</taxon>
        <taxon>Candidatus Shapironibacteriota</taxon>
    </lineage>
</organism>
<evidence type="ECO:0000256" key="8">
    <source>
        <dbReference type="ARBA" id="ARBA00023002"/>
    </source>
</evidence>
<protein>
    <recommendedName>
        <fullName evidence="11">tRNA-dihydrouridine synthase</fullName>
        <ecNumber evidence="11">1.3.1.-</ecNumber>
    </recommendedName>
</protein>
<dbReference type="CDD" id="cd02801">
    <property type="entry name" value="DUS_like_FMN"/>
    <property type="match status" value="1"/>
</dbReference>
<feature type="binding site" evidence="13">
    <location>
        <position position="143"/>
    </location>
    <ligand>
        <name>FMN</name>
        <dbReference type="ChEBI" id="CHEBI:58210"/>
    </ligand>
</feature>
<dbReference type="Gene3D" id="3.20.20.70">
    <property type="entry name" value="Aldolase class I"/>
    <property type="match status" value="1"/>
</dbReference>
<dbReference type="PANTHER" id="PTHR11082">
    <property type="entry name" value="TRNA-DIHYDROURIDINE SYNTHASE"/>
    <property type="match status" value="1"/>
</dbReference>
<dbReference type="EC" id="1.3.1.-" evidence="11"/>
<name>A0A2M6XEB0_9BACT</name>
<feature type="binding site" evidence="13">
    <location>
        <begin position="205"/>
        <end position="207"/>
    </location>
    <ligand>
        <name>FMN</name>
        <dbReference type="ChEBI" id="CHEBI:58210"/>
    </ligand>
</feature>
<comment type="function">
    <text evidence="1 11">Catalyzes the synthesis of 5,6-dihydrouridine (D), a modified base found in the D-loop of most tRNAs, via the reduction of the C5-C6 double bond in target uridines.</text>
</comment>
<dbReference type="InterPro" id="IPR035587">
    <property type="entry name" value="DUS-like_FMN-bd"/>
</dbReference>
<dbReference type="SUPFAM" id="SSF51395">
    <property type="entry name" value="FMN-linked oxidoreductases"/>
    <property type="match status" value="1"/>
</dbReference>
<dbReference type="GO" id="GO:0017150">
    <property type="term" value="F:tRNA dihydrouridine synthase activity"/>
    <property type="evidence" value="ECO:0007669"/>
    <property type="project" value="InterPro"/>
</dbReference>
<keyword evidence="6" id="KW-0521">NADP</keyword>
<keyword evidence="4 11" id="KW-0288">FMN</keyword>
<evidence type="ECO:0000256" key="11">
    <source>
        <dbReference type="PIRNR" id="PIRNR006621"/>
    </source>
</evidence>
<feature type="binding site" evidence="13">
    <location>
        <position position="72"/>
    </location>
    <ligand>
        <name>FMN</name>
        <dbReference type="ChEBI" id="CHEBI:58210"/>
    </ligand>
</feature>
<evidence type="ECO:0000256" key="13">
    <source>
        <dbReference type="PIRSR" id="PIRSR006621-2"/>
    </source>
</evidence>
<dbReference type="GO" id="GO:0000049">
    <property type="term" value="F:tRNA binding"/>
    <property type="evidence" value="ECO:0007669"/>
    <property type="project" value="UniProtKB-KW"/>
</dbReference>
<evidence type="ECO:0000256" key="9">
    <source>
        <dbReference type="ARBA" id="ARBA00048205"/>
    </source>
</evidence>
<dbReference type="Gene3D" id="1.10.1200.80">
    <property type="entry name" value="Putative flavin oxidoreducatase, domain 2"/>
    <property type="match status" value="1"/>
</dbReference>
<evidence type="ECO:0000313" key="15">
    <source>
        <dbReference type="EMBL" id="PIU03986.1"/>
    </source>
</evidence>
<comment type="cofactor">
    <cofactor evidence="11 13">
        <name>FMN</name>
        <dbReference type="ChEBI" id="CHEBI:58210"/>
    </cofactor>
</comment>
<keyword evidence="13" id="KW-0547">Nucleotide-binding</keyword>
<evidence type="ECO:0000313" key="16">
    <source>
        <dbReference type="Proteomes" id="UP000228996"/>
    </source>
</evidence>
<evidence type="ECO:0000256" key="10">
    <source>
        <dbReference type="ARBA" id="ARBA00048802"/>
    </source>
</evidence>
<evidence type="ECO:0000259" key="14">
    <source>
        <dbReference type="Pfam" id="PF01207"/>
    </source>
</evidence>
<gene>
    <name evidence="15" type="ORF">COT44_00485</name>
</gene>
<dbReference type="AlphaFoldDB" id="A0A2M6XEB0"/>
<evidence type="ECO:0000256" key="6">
    <source>
        <dbReference type="ARBA" id="ARBA00022857"/>
    </source>
</evidence>
<sequence>MTNFWQTIKKPVIGLAPMDGITDYPMRQIQCSVAKPDIMYTEFIQAEGFSRNQKVFKNKLFFKENEKPLVCQLVGYTPEAFYQTVQMVIKMGFDGIDINMGCPNHDVVSRGAGGGLIGNYDQSEKIINQCLEALDNKLPLSIKTRIIPDPVANKEWFAFLSKFPLSEITIHGRPIKQMQSGSVNWEAIKQGAEIIKKNNIICLGNGGVKTILEAEEFCNKYQLDGILIGQAALGNPWVFKSSYQPTKQEILDILVKHGHLANDFYGPKKYLTILKHYSWYPKGFDGAKELRINLLKTRSIEEVEDVIAKQTLSLRT</sequence>
<dbReference type="InterPro" id="IPR024036">
    <property type="entry name" value="tRNA-dHydroUridine_Synthase_C"/>
</dbReference>
<evidence type="ECO:0000256" key="2">
    <source>
        <dbReference type="ARBA" id="ARBA00022555"/>
    </source>
</evidence>
<dbReference type="PANTHER" id="PTHR11082:SF25">
    <property type="entry name" value="DUS-LIKE FMN-BINDING DOMAIN-CONTAINING PROTEIN"/>
    <property type="match status" value="1"/>
</dbReference>
<feature type="binding site" evidence="13">
    <location>
        <position position="171"/>
    </location>
    <ligand>
        <name>FMN</name>
        <dbReference type="ChEBI" id="CHEBI:58210"/>
    </ligand>
</feature>
<comment type="catalytic activity">
    <reaction evidence="9">
        <text>a 5,6-dihydrouridine in tRNA + NADP(+) = a uridine in tRNA + NADPH + H(+)</text>
        <dbReference type="Rhea" id="RHEA:23624"/>
        <dbReference type="Rhea" id="RHEA-COMP:13339"/>
        <dbReference type="Rhea" id="RHEA-COMP:13887"/>
        <dbReference type="ChEBI" id="CHEBI:15378"/>
        <dbReference type="ChEBI" id="CHEBI:57783"/>
        <dbReference type="ChEBI" id="CHEBI:58349"/>
        <dbReference type="ChEBI" id="CHEBI:65315"/>
        <dbReference type="ChEBI" id="CHEBI:74443"/>
    </reaction>
</comment>
<keyword evidence="5 11" id="KW-0819">tRNA processing</keyword>
<keyword evidence="2" id="KW-0820">tRNA-binding</keyword>
<accession>A0A2M6XEB0</accession>
<dbReference type="Pfam" id="PF01207">
    <property type="entry name" value="Dus"/>
    <property type="match status" value="1"/>
</dbReference>
<dbReference type="PIRSF" id="PIRSF006621">
    <property type="entry name" value="Dus"/>
    <property type="match status" value="1"/>
</dbReference>
<evidence type="ECO:0000256" key="4">
    <source>
        <dbReference type="ARBA" id="ARBA00022643"/>
    </source>
</evidence>
<evidence type="ECO:0000256" key="3">
    <source>
        <dbReference type="ARBA" id="ARBA00022630"/>
    </source>
</evidence>
<comment type="similarity">
    <text evidence="11">Belongs to the dus family.</text>
</comment>
<evidence type="ECO:0000256" key="1">
    <source>
        <dbReference type="ARBA" id="ARBA00002790"/>
    </source>
</evidence>
<evidence type="ECO:0000256" key="5">
    <source>
        <dbReference type="ARBA" id="ARBA00022694"/>
    </source>
</evidence>
<evidence type="ECO:0000256" key="12">
    <source>
        <dbReference type="PIRSR" id="PIRSR006621-1"/>
    </source>
</evidence>
<dbReference type="InterPro" id="IPR001269">
    <property type="entry name" value="DUS_fam"/>
</dbReference>
<reference evidence="16" key="1">
    <citation type="submission" date="2017-09" db="EMBL/GenBank/DDBJ databases">
        <title>Depth-based differentiation of microbial function through sediment-hosted aquifers and enrichment of novel symbionts in the deep terrestrial subsurface.</title>
        <authorList>
            <person name="Probst A.J."/>
            <person name="Ladd B."/>
            <person name="Jarett J.K."/>
            <person name="Geller-Mcgrath D.E."/>
            <person name="Sieber C.M.K."/>
            <person name="Emerson J.B."/>
            <person name="Anantharaman K."/>
            <person name="Thomas B.C."/>
            <person name="Malmstrom R."/>
            <person name="Stieglmeier M."/>
            <person name="Klingl A."/>
            <person name="Woyke T."/>
            <person name="Ryan C.M."/>
            <person name="Banfield J.F."/>
        </authorList>
    </citation>
    <scope>NUCLEOTIDE SEQUENCE [LARGE SCALE GENOMIC DNA]</scope>
</reference>
<keyword evidence="8 11" id="KW-0560">Oxidoreductase</keyword>
<comment type="caution">
    <text evidence="15">The sequence shown here is derived from an EMBL/GenBank/DDBJ whole genome shotgun (WGS) entry which is preliminary data.</text>
</comment>
<dbReference type="Proteomes" id="UP000228996">
    <property type="component" value="Unassembled WGS sequence"/>
</dbReference>